<dbReference type="CDD" id="cd07731">
    <property type="entry name" value="ComA-like_MBL-fold"/>
    <property type="match status" value="1"/>
</dbReference>
<keyword evidence="2" id="KW-0732">Signal</keyword>
<feature type="signal peptide" evidence="2">
    <location>
        <begin position="1"/>
        <end position="21"/>
    </location>
</feature>
<dbReference type="Proteomes" id="UP000032702">
    <property type="component" value="Unassembled WGS sequence"/>
</dbReference>
<gene>
    <name evidence="4" type="ordered locus">STAUR_6381</name>
    <name evidence="5" type="ORF">STIAU_7742</name>
</gene>
<reference evidence="4 6" key="2">
    <citation type="journal article" date="2011" name="Mol. Biol. Evol.">
        <title>Comparative genomic analysis of fruiting body formation in Myxococcales.</title>
        <authorList>
            <person name="Huntley S."/>
            <person name="Hamann N."/>
            <person name="Wegener-Feldbrugge S."/>
            <person name="Treuner-Lange A."/>
            <person name="Kube M."/>
            <person name="Reinhardt R."/>
            <person name="Klages S."/>
            <person name="Muller R."/>
            <person name="Ronning C.M."/>
            <person name="Nierman W.C."/>
            <person name="Sogaard-Andersen L."/>
        </authorList>
    </citation>
    <scope>NUCLEOTIDE SEQUENCE [LARGE SCALE GENOMIC DNA]</scope>
    <source>
        <strain evidence="4 6">DW4/3-1</strain>
    </source>
</reference>
<dbReference type="PANTHER" id="PTHR30619">
    <property type="entry name" value="DNA INTERNALIZATION/COMPETENCE PROTEIN COMEC/REC2"/>
    <property type="match status" value="1"/>
</dbReference>
<evidence type="ECO:0000313" key="6">
    <source>
        <dbReference type="Proteomes" id="UP000001351"/>
    </source>
</evidence>
<evidence type="ECO:0000313" key="5">
    <source>
        <dbReference type="EMBL" id="EAU68226.1"/>
    </source>
</evidence>
<dbReference type="SMART" id="SM00849">
    <property type="entry name" value="Lactamase_B"/>
    <property type="match status" value="1"/>
</dbReference>
<dbReference type="EMBL" id="AAMD01000020">
    <property type="protein sequence ID" value="EAU68226.1"/>
    <property type="molecule type" value="Genomic_DNA"/>
</dbReference>
<proteinExistence type="predicted"/>
<dbReference type="InterPro" id="IPR052159">
    <property type="entry name" value="Competence_DNA_uptake"/>
</dbReference>
<reference evidence="5 7" key="1">
    <citation type="submission" date="2006-04" db="EMBL/GenBank/DDBJ databases">
        <authorList>
            <person name="Nierman W.C."/>
        </authorList>
    </citation>
    <scope>NUCLEOTIDE SEQUENCE [LARGE SCALE GENOMIC DNA]</scope>
    <source>
        <strain evidence="5 7">DW4/3-1</strain>
    </source>
</reference>
<feature type="compositionally biased region" description="Basic and acidic residues" evidence="1">
    <location>
        <begin position="304"/>
        <end position="314"/>
    </location>
</feature>
<dbReference type="SUPFAM" id="SSF56281">
    <property type="entry name" value="Metallo-hydrolase/oxidoreductase"/>
    <property type="match status" value="1"/>
</dbReference>
<dbReference type="Pfam" id="PF00753">
    <property type="entry name" value="Lactamase_B"/>
    <property type="match status" value="1"/>
</dbReference>
<feature type="region of interest" description="Disordered" evidence="1">
    <location>
        <begin position="296"/>
        <end position="334"/>
    </location>
</feature>
<dbReference type="eggNOG" id="COG2333">
    <property type="taxonomic scope" value="Bacteria"/>
</dbReference>
<dbReference type="InterPro" id="IPR001279">
    <property type="entry name" value="Metallo-B-lactamas"/>
</dbReference>
<dbReference type="Gene3D" id="3.60.15.10">
    <property type="entry name" value="Ribonuclease Z/Hydroxyacylglutathione hydrolase-like"/>
    <property type="match status" value="1"/>
</dbReference>
<sequence>MLLPPRLCLLFILLLASVGRAAPAPVPVPTGNPLTVYFFDVGQGDAALVVSPAGKTVLIDGGPPEAGPRLVSRLRQLVHAPLDLVLLTHPHLDHLGSMRDAIQAVGAKRFMDPGFDHPSAAYRDLLEFVGQEVGQVMTASPNPQTPHTFLTIGLGEGVQLTLYWPRHPLEPFLKDTRSDANSNSIVARLSYGKTSFLFTGDAEPDTEQALLQKKVLLSSTVLKVAHHGGRHASTAPFLAAVKPQTAVISCGANNEYGHPNPEVLERLKDVGTRLFRTDQQGEIKAVSNGTTVTFQAERGPAEPPQREWTKDLTREPSPPPPERPAVAAPPETPRYVSLKGSEVFHREDCATLKRAKTKERKIYTRRADAARERRAAEDCHP</sequence>
<dbReference type="RefSeq" id="WP_002612259.1">
    <property type="nucleotide sequence ID" value="NC_014623.1"/>
</dbReference>
<name>Q098Q3_STIAD</name>
<dbReference type="HOGENOM" id="CLU_010363_0_0_7"/>
<organism evidence="5 7">
    <name type="scientific">Stigmatella aurantiaca (strain DW4/3-1)</name>
    <dbReference type="NCBI Taxonomy" id="378806"/>
    <lineage>
        <taxon>Bacteria</taxon>
        <taxon>Pseudomonadati</taxon>
        <taxon>Myxococcota</taxon>
        <taxon>Myxococcia</taxon>
        <taxon>Myxococcales</taxon>
        <taxon>Cystobacterineae</taxon>
        <taxon>Archangiaceae</taxon>
        <taxon>Stigmatella</taxon>
    </lineage>
</organism>
<protein>
    <submittedName>
        <fullName evidence="5">Late competence protein</fullName>
    </submittedName>
    <submittedName>
        <fullName evidence="4">Metallo-beta-lactamase family protein</fullName>
    </submittedName>
</protein>
<evidence type="ECO:0000256" key="1">
    <source>
        <dbReference type="SAM" id="MobiDB-lite"/>
    </source>
</evidence>
<dbReference type="OrthoDB" id="9790149at2"/>
<dbReference type="AlphaFoldDB" id="Q098Q3"/>
<dbReference type="STRING" id="378806.STAUR_6381"/>
<dbReference type="EMBL" id="CP002271">
    <property type="protein sequence ID" value="ADO74138.1"/>
    <property type="molecule type" value="Genomic_DNA"/>
</dbReference>
<dbReference type="InterPro" id="IPR035681">
    <property type="entry name" value="ComA-like_MBL"/>
</dbReference>
<evidence type="ECO:0000313" key="4">
    <source>
        <dbReference type="EMBL" id="ADO74138.1"/>
    </source>
</evidence>
<keyword evidence="6" id="KW-1185">Reference proteome</keyword>
<evidence type="ECO:0000259" key="3">
    <source>
        <dbReference type="SMART" id="SM00849"/>
    </source>
</evidence>
<dbReference type="PANTHER" id="PTHR30619:SF1">
    <property type="entry name" value="RECOMBINATION PROTEIN 2"/>
    <property type="match status" value="1"/>
</dbReference>
<evidence type="ECO:0000313" key="7">
    <source>
        <dbReference type="Proteomes" id="UP000032702"/>
    </source>
</evidence>
<dbReference type="KEGG" id="sur:STAUR_6381"/>
<feature type="domain" description="Metallo-beta-lactamase" evidence="3">
    <location>
        <begin position="43"/>
        <end position="252"/>
    </location>
</feature>
<dbReference type="PATRIC" id="fig|378806.16.peg.7511"/>
<evidence type="ECO:0000256" key="2">
    <source>
        <dbReference type="SAM" id="SignalP"/>
    </source>
</evidence>
<dbReference type="InterPro" id="IPR036866">
    <property type="entry name" value="RibonucZ/Hydroxyglut_hydro"/>
</dbReference>
<dbReference type="Proteomes" id="UP000001351">
    <property type="component" value="Chromosome"/>
</dbReference>
<accession>Q098Q3</accession>
<feature type="chain" id="PRO_5010840349" evidence="2">
    <location>
        <begin position="22"/>
        <end position="381"/>
    </location>
</feature>